<organism evidence="1 2">
    <name type="scientific">Photobacterium damselae</name>
    <dbReference type="NCBI Taxonomy" id="38293"/>
    <lineage>
        <taxon>Bacteria</taxon>
        <taxon>Pseudomonadati</taxon>
        <taxon>Pseudomonadota</taxon>
        <taxon>Gammaproteobacteria</taxon>
        <taxon>Vibrionales</taxon>
        <taxon>Vibrionaceae</taxon>
        <taxon>Photobacterium</taxon>
    </lineage>
</organism>
<dbReference type="EMBL" id="PYMM01000018">
    <property type="protein sequence ID" value="PSU15071.1"/>
    <property type="molecule type" value="Genomic_DNA"/>
</dbReference>
<reference evidence="1 2" key="1">
    <citation type="submission" date="2018-03" db="EMBL/GenBank/DDBJ databases">
        <title>Whole genome sequencing of Histamine producing bacteria.</title>
        <authorList>
            <person name="Butler K."/>
        </authorList>
    </citation>
    <scope>NUCLEOTIDE SEQUENCE [LARGE SCALE GENOMIC DNA]</scope>
    <source>
        <strain evidence="1 2">BT-6</strain>
    </source>
</reference>
<dbReference type="RefSeq" id="WP_065172558.1">
    <property type="nucleotide sequence ID" value="NZ_CP073684.1"/>
</dbReference>
<proteinExistence type="predicted"/>
<comment type="caution">
    <text evidence="1">The sequence shown here is derived from an EMBL/GenBank/DDBJ whole genome shotgun (WGS) entry which is preliminary data.</text>
</comment>
<dbReference type="AlphaFoldDB" id="A0ABD6WZL2"/>
<name>A0ABD6WZL2_PHODM</name>
<gene>
    <name evidence="1" type="ORF">CTM90_18215</name>
</gene>
<evidence type="ECO:0000313" key="1">
    <source>
        <dbReference type="EMBL" id="PSU15071.1"/>
    </source>
</evidence>
<dbReference type="Proteomes" id="UP000241404">
    <property type="component" value="Unassembled WGS sequence"/>
</dbReference>
<dbReference type="GeneID" id="93396594"/>
<sequence length="60" mass="7049">MNKFEGIAMLKQQFKQLKITTPPLKKVKRYKLKGCEDYRYSRGYQVAAKRALASRVDLLK</sequence>
<protein>
    <submittedName>
        <fullName evidence="1">Uncharacterized protein</fullName>
    </submittedName>
</protein>
<accession>A0ABD6WZL2</accession>
<evidence type="ECO:0000313" key="2">
    <source>
        <dbReference type="Proteomes" id="UP000241404"/>
    </source>
</evidence>